<reference evidence="1" key="1">
    <citation type="journal article" date="2015" name="Nature">
        <title>Complex archaea that bridge the gap between prokaryotes and eukaryotes.</title>
        <authorList>
            <person name="Spang A."/>
            <person name="Saw J.H."/>
            <person name="Jorgensen S.L."/>
            <person name="Zaremba-Niedzwiedzka K."/>
            <person name="Martijn J."/>
            <person name="Lind A.E."/>
            <person name="van Eijk R."/>
            <person name="Schleper C."/>
            <person name="Guy L."/>
            <person name="Ettema T.J."/>
        </authorList>
    </citation>
    <scope>NUCLEOTIDE SEQUENCE</scope>
</reference>
<dbReference type="AlphaFoldDB" id="A0A0F9IM94"/>
<protein>
    <submittedName>
        <fullName evidence="1">Uncharacterized protein</fullName>
    </submittedName>
</protein>
<comment type="caution">
    <text evidence="1">The sequence shown here is derived from an EMBL/GenBank/DDBJ whole genome shotgun (WGS) entry which is preliminary data.</text>
</comment>
<proteinExistence type="predicted"/>
<gene>
    <name evidence="1" type="ORF">LCGC14_1925910</name>
</gene>
<evidence type="ECO:0000313" key="1">
    <source>
        <dbReference type="EMBL" id="KKL88317.1"/>
    </source>
</evidence>
<name>A0A0F9IM94_9ZZZZ</name>
<dbReference type="EMBL" id="LAZR01020599">
    <property type="protein sequence ID" value="KKL88317.1"/>
    <property type="molecule type" value="Genomic_DNA"/>
</dbReference>
<sequence length="87" mass="9849">MGDAGFENIQFKGVPVTWSPSCANTRMYFLNLNFLKFTYDPIAFFDMTEWKAIPDQVNDRAAQIITAGNLVTGRRRTHGVIFGIDTE</sequence>
<organism evidence="1">
    <name type="scientific">marine sediment metagenome</name>
    <dbReference type="NCBI Taxonomy" id="412755"/>
    <lineage>
        <taxon>unclassified sequences</taxon>
        <taxon>metagenomes</taxon>
        <taxon>ecological metagenomes</taxon>
    </lineage>
</organism>
<accession>A0A0F9IM94</accession>